<evidence type="ECO:0000256" key="1">
    <source>
        <dbReference type="SAM" id="Coils"/>
    </source>
</evidence>
<reference evidence="4" key="1">
    <citation type="submission" date="2014-04" db="EMBL/GenBank/DDBJ databases">
        <title>Evolutionary Origins and Diversification of the Mycorrhizal Mutualists.</title>
        <authorList>
            <consortium name="DOE Joint Genome Institute"/>
            <consortium name="Mycorrhizal Genomics Consortium"/>
            <person name="Kohler A."/>
            <person name="Kuo A."/>
            <person name="Nagy L.G."/>
            <person name="Floudas D."/>
            <person name="Copeland A."/>
            <person name="Barry K.W."/>
            <person name="Cichocki N."/>
            <person name="Veneault-Fourrey C."/>
            <person name="LaButti K."/>
            <person name="Lindquist E.A."/>
            <person name="Lipzen A."/>
            <person name="Lundell T."/>
            <person name="Morin E."/>
            <person name="Murat C."/>
            <person name="Riley R."/>
            <person name="Ohm R."/>
            <person name="Sun H."/>
            <person name="Tunlid A."/>
            <person name="Henrissat B."/>
            <person name="Grigoriev I.V."/>
            <person name="Hibbett D.S."/>
            <person name="Martin F."/>
        </authorList>
    </citation>
    <scope>NUCLEOTIDE SEQUENCE [LARGE SCALE GENOMIC DNA]</scope>
    <source>
        <strain evidence="4">FD-334 SS-4</strain>
    </source>
</reference>
<evidence type="ECO:0000313" key="4">
    <source>
        <dbReference type="Proteomes" id="UP000054270"/>
    </source>
</evidence>
<dbReference type="InterPro" id="IPR018800">
    <property type="entry name" value="PRCC"/>
</dbReference>
<sequence length="395" mass="42886">MLGIEDYGSDDDSDRSDSQRPLRKESNGPPLKFMTQATTSKSQRGPKKIAISLPSLSAVKDDSEKEAVQDNRPSKKRKVGAGVSSLLSMLPTPKESNPAPPTQRVLGGGSGRGINFSKKSSDNSNNPLTTDNELHGDDLSLSAETTSSTPSTLFRPTSIAKGRSNISVEETSLNRLNQATWSATAQSPAPSRSPAPASDFFSFSSLSSSSSSKPSATHNDSVNVPKHALLGSFSAAPELPTFEAPEPTPTDLYPGYYQLPSGAWAVYDVEYYSKFTKKWEKEYNAHVRALEKGTIRGFEGLQNANVEEIDALKEMEKAKKEIRDREEKKAVTQGADGGPVAPKMNINASKLSGVARSRHQLSTLLKEAYENREALEERIAQGKRNRKEAGNKYGF</sequence>
<feature type="compositionally biased region" description="Polar residues" evidence="2">
    <location>
        <begin position="142"/>
        <end position="155"/>
    </location>
</feature>
<accession>A0A0D2Q6M5</accession>
<feature type="compositionally biased region" description="Basic and acidic residues" evidence="2">
    <location>
        <begin position="59"/>
        <end position="73"/>
    </location>
</feature>
<feature type="region of interest" description="Disordered" evidence="2">
    <location>
        <begin position="1"/>
        <end position="158"/>
    </location>
</feature>
<feature type="compositionally biased region" description="Basic and acidic residues" evidence="2">
    <location>
        <begin position="15"/>
        <end position="26"/>
    </location>
</feature>
<dbReference type="AlphaFoldDB" id="A0A0D2Q6M5"/>
<dbReference type="GO" id="GO:0005634">
    <property type="term" value="C:nucleus"/>
    <property type="evidence" value="ECO:0007669"/>
    <property type="project" value="TreeGrafter"/>
</dbReference>
<dbReference type="Proteomes" id="UP000054270">
    <property type="component" value="Unassembled WGS sequence"/>
</dbReference>
<feature type="compositionally biased region" description="Basic and acidic residues" evidence="2">
    <location>
        <begin position="321"/>
        <end position="330"/>
    </location>
</feature>
<dbReference type="STRING" id="945553.A0A0D2Q6M5"/>
<dbReference type="PANTHER" id="PTHR13621:SF2">
    <property type="entry name" value="PROLINE-RICH PROTEIN PRCC"/>
    <property type="match status" value="1"/>
</dbReference>
<dbReference type="OrthoDB" id="2555634at2759"/>
<name>A0A0D2Q6M5_HYPSF</name>
<proteinExistence type="predicted"/>
<keyword evidence="1" id="KW-0175">Coiled coil</keyword>
<evidence type="ECO:0000256" key="2">
    <source>
        <dbReference type="SAM" id="MobiDB-lite"/>
    </source>
</evidence>
<feature type="region of interest" description="Disordered" evidence="2">
    <location>
        <begin position="321"/>
        <end position="345"/>
    </location>
</feature>
<dbReference type="PANTHER" id="PTHR13621">
    <property type="entry name" value="PROLINE-RICH PROTEIN PRCC"/>
    <property type="match status" value="1"/>
</dbReference>
<dbReference type="EMBL" id="KN817524">
    <property type="protein sequence ID" value="KJA27365.1"/>
    <property type="molecule type" value="Genomic_DNA"/>
</dbReference>
<evidence type="ECO:0008006" key="5">
    <source>
        <dbReference type="Google" id="ProtNLM"/>
    </source>
</evidence>
<organism evidence="3 4">
    <name type="scientific">Hypholoma sublateritium (strain FD-334 SS-4)</name>
    <dbReference type="NCBI Taxonomy" id="945553"/>
    <lineage>
        <taxon>Eukaryota</taxon>
        <taxon>Fungi</taxon>
        <taxon>Dikarya</taxon>
        <taxon>Basidiomycota</taxon>
        <taxon>Agaricomycotina</taxon>
        <taxon>Agaricomycetes</taxon>
        <taxon>Agaricomycetidae</taxon>
        <taxon>Agaricales</taxon>
        <taxon>Agaricineae</taxon>
        <taxon>Strophariaceae</taxon>
        <taxon>Hypholoma</taxon>
    </lineage>
</organism>
<feature type="coiled-coil region" evidence="1">
    <location>
        <begin position="358"/>
        <end position="392"/>
    </location>
</feature>
<protein>
    <recommendedName>
        <fullName evidence="5">Mitotic checkpoint regulator, MAD2B-interacting-domain-containing protein</fullName>
    </recommendedName>
</protein>
<dbReference type="Pfam" id="PF10253">
    <property type="entry name" value="PRCC"/>
    <property type="match status" value="1"/>
</dbReference>
<evidence type="ECO:0000313" key="3">
    <source>
        <dbReference type="EMBL" id="KJA27365.1"/>
    </source>
</evidence>
<keyword evidence="4" id="KW-1185">Reference proteome</keyword>
<dbReference type="OMA" id="KPLMFRP"/>
<gene>
    <name evidence="3" type="ORF">HYPSUDRAFT_35238</name>
</gene>
<feature type="compositionally biased region" description="Low complexity" evidence="2">
    <location>
        <begin position="115"/>
        <end position="126"/>
    </location>
</feature>